<organism evidence="6 7">
    <name type="scientific">Fodinibius salipaludis</name>
    <dbReference type="NCBI Taxonomy" id="2032627"/>
    <lineage>
        <taxon>Bacteria</taxon>
        <taxon>Pseudomonadati</taxon>
        <taxon>Balneolota</taxon>
        <taxon>Balneolia</taxon>
        <taxon>Balneolales</taxon>
        <taxon>Balneolaceae</taxon>
        <taxon>Fodinibius</taxon>
    </lineage>
</organism>
<dbReference type="RefSeq" id="WP_095606918.1">
    <property type="nucleotide sequence ID" value="NZ_NSKE01000007.1"/>
</dbReference>
<dbReference type="NCBIfam" id="TIGR01730">
    <property type="entry name" value="RND_mfp"/>
    <property type="match status" value="1"/>
</dbReference>
<comment type="caution">
    <text evidence="6">The sequence shown here is derived from an EMBL/GenBank/DDBJ whole genome shotgun (WGS) entry which is preliminary data.</text>
</comment>
<dbReference type="AlphaFoldDB" id="A0A2A2GA50"/>
<feature type="domain" description="Multidrug resistance protein MdtA-like barrel-sandwich hybrid" evidence="5">
    <location>
        <begin position="69"/>
        <end position="214"/>
    </location>
</feature>
<reference evidence="6 7" key="1">
    <citation type="submission" date="2017-08" db="EMBL/GenBank/DDBJ databases">
        <title>Aliifodinibius alkalisoli sp. nov., isolated from saline alkaline soil.</title>
        <authorList>
            <person name="Liu D."/>
            <person name="Zhang G."/>
        </authorList>
    </citation>
    <scope>NUCLEOTIDE SEQUENCE [LARGE SCALE GENOMIC DNA]</scope>
    <source>
        <strain evidence="6 7">WN023</strain>
    </source>
</reference>
<accession>A0A2A2GA50</accession>
<feature type="transmembrane region" description="Helical" evidence="4">
    <location>
        <begin position="7"/>
        <end position="25"/>
    </location>
</feature>
<feature type="compositionally biased region" description="Polar residues" evidence="3">
    <location>
        <begin position="389"/>
        <end position="399"/>
    </location>
</feature>
<evidence type="ECO:0000256" key="4">
    <source>
        <dbReference type="SAM" id="Phobius"/>
    </source>
</evidence>
<dbReference type="GO" id="GO:1990281">
    <property type="term" value="C:efflux pump complex"/>
    <property type="evidence" value="ECO:0007669"/>
    <property type="project" value="TreeGrafter"/>
</dbReference>
<keyword evidence="4" id="KW-0472">Membrane</keyword>
<dbReference type="Gene3D" id="2.40.30.170">
    <property type="match status" value="1"/>
</dbReference>
<feature type="coiled-coil region" evidence="2">
    <location>
        <begin position="160"/>
        <end position="187"/>
    </location>
</feature>
<evidence type="ECO:0000313" key="6">
    <source>
        <dbReference type="EMBL" id="PAU93727.1"/>
    </source>
</evidence>
<keyword evidence="2" id="KW-0175">Coiled coil</keyword>
<comment type="similarity">
    <text evidence="1">Belongs to the membrane fusion protein (MFP) (TC 8.A.1) family.</text>
</comment>
<evidence type="ECO:0000256" key="2">
    <source>
        <dbReference type="SAM" id="Coils"/>
    </source>
</evidence>
<dbReference type="GO" id="GO:0015562">
    <property type="term" value="F:efflux transmembrane transporter activity"/>
    <property type="evidence" value="ECO:0007669"/>
    <property type="project" value="TreeGrafter"/>
</dbReference>
<evidence type="ECO:0000256" key="1">
    <source>
        <dbReference type="ARBA" id="ARBA00009477"/>
    </source>
</evidence>
<evidence type="ECO:0000259" key="5">
    <source>
        <dbReference type="Pfam" id="PF25917"/>
    </source>
</evidence>
<proteinExistence type="inferred from homology"/>
<keyword evidence="4" id="KW-0812">Transmembrane</keyword>
<dbReference type="InterPro" id="IPR058625">
    <property type="entry name" value="MdtA-like_BSH"/>
</dbReference>
<dbReference type="Gene3D" id="2.40.50.100">
    <property type="match status" value="1"/>
</dbReference>
<evidence type="ECO:0000256" key="3">
    <source>
        <dbReference type="SAM" id="MobiDB-lite"/>
    </source>
</evidence>
<dbReference type="PANTHER" id="PTHR30469">
    <property type="entry name" value="MULTIDRUG RESISTANCE PROTEIN MDTA"/>
    <property type="match status" value="1"/>
</dbReference>
<sequence>MSWKQTLFISIGILATAGVVTVLIFSTEPTAEQAGATRATPMLVDVIEVERDNYRPTIQAMGTVRPSQEVNLSPRVSGEVEALSDAFTPGGYIEKGEQLLQIDSSDYRNTLEQRKSELRQARADLNIEMGRQDVARQDYQLFADTLSEENKSLVLREPQLESARSSVESAQAAVDQAQLDLERTTIKAPFDAHILTRNVNVGSQVSTSETLARLVGLDTYWIEATVPVSKLRWITIPEGNEQRGSEVRVRNRTAWPPETYRQGYLYRLIGTLEDQTRMARVLVSVPDPQAYKTDEPDVPRLMLGSFVEVHIKADALEDVIRLNRDYVRDDDTVWVMNDGELNISDVQIVFQDAQYAYIKSGLSEGDQIVTTNLSTVSEGAPLRLEGTGNAESDTSAASQ</sequence>
<feature type="region of interest" description="Disordered" evidence="3">
    <location>
        <begin position="380"/>
        <end position="399"/>
    </location>
</feature>
<protein>
    <submittedName>
        <fullName evidence="6">Efflux transporter periplasmic adaptor subunit</fullName>
    </submittedName>
</protein>
<dbReference type="Gene3D" id="1.10.287.470">
    <property type="entry name" value="Helix hairpin bin"/>
    <property type="match status" value="1"/>
</dbReference>
<dbReference type="Gene3D" id="2.40.420.20">
    <property type="match status" value="1"/>
</dbReference>
<dbReference type="OrthoDB" id="9806939at2"/>
<name>A0A2A2GA50_9BACT</name>
<dbReference type="EMBL" id="NSKE01000007">
    <property type="protein sequence ID" value="PAU93727.1"/>
    <property type="molecule type" value="Genomic_DNA"/>
</dbReference>
<dbReference type="Proteomes" id="UP000218831">
    <property type="component" value="Unassembled WGS sequence"/>
</dbReference>
<gene>
    <name evidence="6" type="ORF">CK503_11295</name>
</gene>
<dbReference type="Pfam" id="PF25917">
    <property type="entry name" value="BSH_RND"/>
    <property type="match status" value="1"/>
</dbReference>
<dbReference type="InterPro" id="IPR006143">
    <property type="entry name" value="RND_pump_MFP"/>
</dbReference>
<evidence type="ECO:0000313" key="7">
    <source>
        <dbReference type="Proteomes" id="UP000218831"/>
    </source>
</evidence>
<keyword evidence="4" id="KW-1133">Transmembrane helix</keyword>
<dbReference type="PANTHER" id="PTHR30469:SF12">
    <property type="entry name" value="MULTIDRUG RESISTANCE PROTEIN MDTA"/>
    <property type="match status" value="1"/>
</dbReference>
<dbReference type="SUPFAM" id="SSF111369">
    <property type="entry name" value="HlyD-like secretion proteins"/>
    <property type="match status" value="1"/>
</dbReference>
<keyword evidence="7" id="KW-1185">Reference proteome</keyword>